<protein>
    <submittedName>
        <fullName evidence="5">Glycosyl transferase family 1</fullName>
    </submittedName>
</protein>
<organism evidence="5 6">
    <name type="scientific">Burkholderia pseudomultivorans</name>
    <dbReference type="NCBI Taxonomy" id="1207504"/>
    <lineage>
        <taxon>Bacteria</taxon>
        <taxon>Pseudomonadati</taxon>
        <taxon>Pseudomonadota</taxon>
        <taxon>Betaproteobacteria</taxon>
        <taxon>Burkholderiales</taxon>
        <taxon>Burkholderiaceae</taxon>
        <taxon>Burkholderia</taxon>
        <taxon>Burkholderia cepacia complex</taxon>
    </lineage>
</organism>
<dbReference type="CDD" id="cd03801">
    <property type="entry name" value="GT4_PimA-like"/>
    <property type="match status" value="1"/>
</dbReference>
<sequence>MKILYTNFHGGNGGGHDTYIYHLAAGLSHRYRVAVASPAGSRLSSMVDTLPGVHVIDMQFKPGWRTFLPELARLRRLIEQSAFDVVHVNGSADHRQVMLALVGCRRRPAVVFTKHNTFAAGSVGNFLRARFATDRTIAVSDYVRVMLERQSPYGDITVIKHGVRPPSQAIERAEIRRRRMEYFGEEGADAIVLGSVAGTGPHKGWTDLVSALAHLPDALRAKFRVMLAGDWPSHAQREFVEHSGVGRQLVFVGPTDRTHEVLATCDVSFVLSYHESLSFACREAMSMGRPVIVTDVGGLPENVSDRVDGWIVPPRSPDAVAAVLREIAARPERVAEMGRAARATSERDFSFARFIDETSSVYRASVRGSTVFA</sequence>
<evidence type="ECO:0000313" key="6">
    <source>
        <dbReference type="Proteomes" id="UP000062912"/>
    </source>
</evidence>
<gene>
    <name evidence="5" type="ORF">WT56_14240</name>
</gene>
<evidence type="ECO:0000259" key="3">
    <source>
        <dbReference type="Pfam" id="PF00534"/>
    </source>
</evidence>
<dbReference type="Pfam" id="PF13439">
    <property type="entry name" value="Glyco_transf_4"/>
    <property type="match status" value="1"/>
</dbReference>
<dbReference type="AlphaFoldDB" id="A0A132EHD3"/>
<evidence type="ECO:0000256" key="1">
    <source>
        <dbReference type="ARBA" id="ARBA00022676"/>
    </source>
</evidence>
<dbReference type="EMBL" id="LPJR01000028">
    <property type="protein sequence ID" value="KWF30239.1"/>
    <property type="molecule type" value="Genomic_DNA"/>
</dbReference>
<dbReference type="PANTHER" id="PTHR12526:SF510">
    <property type="entry name" value="D-INOSITOL 3-PHOSPHATE GLYCOSYLTRANSFERASE"/>
    <property type="match status" value="1"/>
</dbReference>
<evidence type="ECO:0000313" key="5">
    <source>
        <dbReference type="EMBL" id="KWF30239.1"/>
    </source>
</evidence>
<dbReference type="Pfam" id="PF00534">
    <property type="entry name" value="Glycos_transf_1"/>
    <property type="match status" value="1"/>
</dbReference>
<dbReference type="RefSeq" id="WP_060241357.1">
    <property type="nucleotide sequence ID" value="NZ_LPJR01000028.1"/>
</dbReference>
<dbReference type="InterPro" id="IPR001296">
    <property type="entry name" value="Glyco_trans_1"/>
</dbReference>
<name>A0A132EHD3_9BURK</name>
<dbReference type="Gene3D" id="3.40.50.2000">
    <property type="entry name" value="Glycogen Phosphorylase B"/>
    <property type="match status" value="2"/>
</dbReference>
<dbReference type="InterPro" id="IPR028098">
    <property type="entry name" value="Glyco_trans_4-like_N"/>
</dbReference>
<evidence type="ECO:0000259" key="4">
    <source>
        <dbReference type="Pfam" id="PF13439"/>
    </source>
</evidence>
<dbReference type="PANTHER" id="PTHR12526">
    <property type="entry name" value="GLYCOSYLTRANSFERASE"/>
    <property type="match status" value="1"/>
</dbReference>
<evidence type="ECO:0000256" key="2">
    <source>
        <dbReference type="ARBA" id="ARBA00022679"/>
    </source>
</evidence>
<comment type="caution">
    <text evidence="5">The sequence shown here is derived from an EMBL/GenBank/DDBJ whole genome shotgun (WGS) entry which is preliminary data.</text>
</comment>
<feature type="domain" description="Glycosyltransferase subfamily 4-like N-terminal" evidence="4">
    <location>
        <begin position="14"/>
        <end position="163"/>
    </location>
</feature>
<feature type="domain" description="Glycosyl transferase family 1" evidence="3">
    <location>
        <begin position="189"/>
        <end position="343"/>
    </location>
</feature>
<dbReference type="GO" id="GO:0016757">
    <property type="term" value="F:glycosyltransferase activity"/>
    <property type="evidence" value="ECO:0007669"/>
    <property type="project" value="UniProtKB-KW"/>
</dbReference>
<proteinExistence type="predicted"/>
<dbReference type="Proteomes" id="UP000062912">
    <property type="component" value="Unassembled WGS sequence"/>
</dbReference>
<dbReference type="OrthoDB" id="9062832at2"/>
<keyword evidence="2 5" id="KW-0808">Transferase</keyword>
<keyword evidence="1" id="KW-0328">Glycosyltransferase</keyword>
<reference evidence="5 6" key="1">
    <citation type="submission" date="2015-11" db="EMBL/GenBank/DDBJ databases">
        <title>Expanding the genomic diversity of Burkholderia species for the development of highly accurate diagnostics.</title>
        <authorList>
            <person name="Sahl J."/>
            <person name="Keim P."/>
            <person name="Wagner D."/>
        </authorList>
    </citation>
    <scope>NUCLEOTIDE SEQUENCE [LARGE SCALE GENOMIC DNA]</scope>
    <source>
        <strain evidence="5 6">MSMB368WGS</strain>
    </source>
</reference>
<accession>A0A132EHD3</accession>
<dbReference type="SUPFAM" id="SSF53756">
    <property type="entry name" value="UDP-Glycosyltransferase/glycogen phosphorylase"/>
    <property type="match status" value="1"/>
</dbReference>